<dbReference type="OrthoDB" id="1852188at2759"/>
<organism evidence="7 8">
    <name type="scientific">Amborella trichopoda</name>
    <dbReference type="NCBI Taxonomy" id="13333"/>
    <lineage>
        <taxon>Eukaryota</taxon>
        <taxon>Viridiplantae</taxon>
        <taxon>Streptophyta</taxon>
        <taxon>Embryophyta</taxon>
        <taxon>Tracheophyta</taxon>
        <taxon>Spermatophyta</taxon>
        <taxon>Magnoliopsida</taxon>
        <taxon>Amborellales</taxon>
        <taxon>Amborellaceae</taxon>
        <taxon>Amborella</taxon>
    </lineage>
</organism>
<dbReference type="InterPro" id="IPR043145">
    <property type="entry name" value="Znf_ZZ_sf"/>
</dbReference>
<dbReference type="KEGG" id="atr:18439613"/>
<dbReference type="EMBL" id="KI392687">
    <property type="protein sequence ID" value="ERN11419.1"/>
    <property type="molecule type" value="Genomic_DNA"/>
</dbReference>
<evidence type="ECO:0000256" key="1">
    <source>
        <dbReference type="ARBA" id="ARBA00022723"/>
    </source>
</evidence>
<keyword evidence="2" id="KW-0677">Repeat</keyword>
<keyword evidence="4" id="KW-0862">Zinc</keyword>
<name>W1PUB0_AMBTC</name>
<dbReference type="AlphaFoldDB" id="W1PUB0"/>
<evidence type="ECO:0000313" key="8">
    <source>
        <dbReference type="Proteomes" id="UP000017836"/>
    </source>
</evidence>
<evidence type="ECO:0000256" key="3">
    <source>
        <dbReference type="ARBA" id="ARBA00022771"/>
    </source>
</evidence>
<gene>
    <name evidence="7" type="ORF">AMTR_s00022p00034890</name>
</gene>
<keyword evidence="5" id="KW-0472">Membrane</keyword>
<evidence type="ECO:0000313" key="7">
    <source>
        <dbReference type="EMBL" id="ERN11419.1"/>
    </source>
</evidence>
<evidence type="ECO:0000256" key="4">
    <source>
        <dbReference type="ARBA" id="ARBA00022833"/>
    </source>
</evidence>
<dbReference type="Pfam" id="PF03107">
    <property type="entry name" value="C1_2"/>
    <property type="match status" value="2"/>
</dbReference>
<dbReference type="PANTHER" id="PTHR46477:SF3">
    <property type="entry name" value="CYSTEINE_HISTIDINE-RICH C1 DOMAIN FAMILY PROTEIN"/>
    <property type="match status" value="1"/>
</dbReference>
<sequence length="243" mass="27168">MKMKVDKEIIHYSHSQHRLKFECSDALFNCDGCKEAGIGARYKCDICDFDLHKNCATPSPTLNHPFYRKCNFQFYSRPPGDKMRYCDACGQDVLGFVYHCNSCGFDLHPCCACLPPVLNDGERNLYLSLKVSAACHRCGRKGIGWSYRSECKKYNLHVSCVKDMLMESWQEIYDSGAKKINELQTRIPKLKGQVRSYHGNAKGGKVMKCCEMAGMAIKVIVSAILGDPTAIIGAVVGALISKK</sequence>
<dbReference type="Gene3D" id="3.30.60.90">
    <property type="match status" value="1"/>
</dbReference>
<dbReference type="PANTHER" id="PTHR46477">
    <property type="entry name" value="CYSTEINE/HISTIDINE-RICH C1 DOMAIN FAMILY PROTEIN"/>
    <property type="match status" value="1"/>
</dbReference>
<accession>W1PUB0</accession>
<dbReference type="HOGENOM" id="CLU_056082_1_0_1"/>
<feature type="transmembrane region" description="Helical" evidence="5">
    <location>
        <begin position="215"/>
        <end position="240"/>
    </location>
</feature>
<dbReference type="Proteomes" id="UP000017836">
    <property type="component" value="Unassembled WGS sequence"/>
</dbReference>
<dbReference type="OMA" id="CQQCEFD"/>
<evidence type="ECO:0000256" key="5">
    <source>
        <dbReference type="SAM" id="Phobius"/>
    </source>
</evidence>
<keyword evidence="5" id="KW-1133">Transmembrane helix</keyword>
<feature type="domain" description="Phorbol-ester/DAG-type" evidence="6">
    <location>
        <begin position="16"/>
        <end position="70"/>
    </location>
</feature>
<dbReference type="InterPro" id="IPR004146">
    <property type="entry name" value="DC1"/>
</dbReference>
<dbReference type="GO" id="GO:0008270">
    <property type="term" value="F:zinc ion binding"/>
    <property type="evidence" value="ECO:0007669"/>
    <property type="project" value="UniProtKB-KW"/>
</dbReference>
<dbReference type="InterPro" id="IPR002219">
    <property type="entry name" value="PKC_DAG/PE"/>
</dbReference>
<dbReference type="PROSITE" id="PS50081">
    <property type="entry name" value="ZF_DAG_PE_2"/>
    <property type="match status" value="1"/>
</dbReference>
<evidence type="ECO:0000259" key="6">
    <source>
        <dbReference type="PROSITE" id="PS50081"/>
    </source>
</evidence>
<keyword evidence="8" id="KW-1185">Reference proteome</keyword>
<keyword evidence="3" id="KW-0863">Zinc-finger</keyword>
<dbReference type="eggNOG" id="ENOG502QU43">
    <property type="taxonomic scope" value="Eukaryota"/>
</dbReference>
<keyword evidence="1" id="KW-0479">Metal-binding</keyword>
<evidence type="ECO:0000256" key="2">
    <source>
        <dbReference type="ARBA" id="ARBA00022737"/>
    </source>
</evidence>
<dbReference type="InterPro" id="IPR046349">
    <property type="entry name" value="C1-like_sf"/>
</dbReference>
<reference evidence="8" key="1">
    <citation type="journal article" date="2013" name="Science">
        <title>The Amborella genome and the evolution of flowering plants.</title>
        <authorList>
            <consortium name="Amborella Genome Project"/>
        </authorList>
    </citation>
    <scope>NUCLEOTIDE SEQUENCE [LARGE SCALE GENOMIC DNA]</scope>
</reference>
<dbReference type="Gramene" id="ERN11419">
    <property type="protein sequence ID" value="ERN11419"/>
    <property type="gene ID" value="AMTR_s00022p00034890"/>
</dbReference>
<dbReference type="SUPFAM" id="SSF57889">
    <property type="entry name" value="Cysteine-rich domain"/>
    <property type="match status" value="1"/>
</dbReference>
<keyword evidence="5" id="KW-0812">Transmembrane</keyword>
<protein>
    <recommendedName>
        <fullName evidence="6">Phorbol-ester/DAG-type domain-containing protein</fullName>
    </recommendedName>
</protein>
<proteinExistence type="predicted"/>